<dbReference type="Proteomes" id="UP000053097">
    <property type="component" value="Unassembled WGS sequence"/>
</dbReference>
<organism evidence="2 3">
    <name type="scientific">Ooceraea biroi</name>
    <name type="common">Clonal raider ant</name>
    <name type="synonym">Cerapachys biroi</name>
    <dbReference type="NCBI Taxonomy" id="2015173"/>
    <lineage>
        <taxon>Eukaryota</taxon>
        <taxon>Metazoa</taxon>
        <taxon>Ecdysozoa</taxon>
        <taxon>Arthropoda</taxon>
        <taxon>Hexapoda</taxon>
        <taxon>Insecta</taxon>
        <taxon>Pterygota</taxon>
        <taxon>Neoptera</taxon>
        <taxon>Endopterygota</taxon>
        <taxon>Hymenoptera</taxon>
        <taxon>Apocrita</taxon>
        <taxon>Aculeata</taxon>
        <taxon>Formicoidea</taxon>
        <taxon>Formicidae</taxon>
        <taxon>Dorylinae</taxon>
        <taxon>Ooceraea</taxon>
    </lineage>
</organism>
<dbReference type="AlphaFoldDB" id="A0A026VXQ6"/>
<feature type="compositionally biased region" description="Polar residues" evidence="1">
    <location>
        <begin position="13"/>
        <end position="23"/>
    </location>
</feature>
<protein>
    <submittedName>
        <fullName evidence="2">Uncharacterized protein</fullName>
    </submittedName>
</protein>
<reference evidence="2 3" key="1">
    <citation type="journal article" date="2014" name="Curr. Biol.">
        <title>The genome of the clonal raider ant Cerapachys biroi.</title>
        <authorList>
            <person name="Oxley P.R."/>
            <person name="Ji L."/>
            <person name="Fetter-Pruneda I."/>
            <person name="McKenzie S.K."/>
            <person name="Li C."/>
            <person name="Hu H."/>
            <person name="Zhang G."/>
            <person name="Kronauer D.J."/>
        </authorList>
    </citation>
    <scope>NUCLEOTIDE SEQUENCE [LARGE SCALE GENOMIC DNA]</scope>
</reference>
<evidence type="ECO:0000313" key="3">
    <source>
        <dbReference type="Proteomes" id="UP000053097"/>
    </source>
</evidence>
<evidence type="ECO:0000256" key="1">
    <source>
        <dbReference type="SAM" id="MobiDB-lite"/>
    </source>
</evidence>
<feature type="compositionally biased region" description="Basic and acidic residues" evidence="1">
    <location>
        <begin position="1"/>
        <end position="10"/>
    </location>
</feature>
<feature type="region of interest" description="Disordered" evidence="1">
    <location>
        <begin position="1"/>
        <end position="43"/>
    </location>
</feature>
<feature type="compositionally biased region" description="Basic and acidic residues" evidence="1">
    <location>
        <begin position="26"/>
        <end position="43"/>
    </location>
</feature>
<name>A0A026VXQ6_OOCBI</name>
<gene>
    <name evidence="2" type="ORF">X777_13222</name>
</gene>
<dbReference type="EMBL" id="KK107602">
    <property type="protein sequence ID" value="EZA48552.1"/>
    <property type="molecule type" value="Genomic_DNA"/>
</dbReference>
<keyword evidence="3" id="KW-1185">Reference proteome</keyword>
<evidence type="ECO:0000313" key="2">
    <source>
        <dbReference type="EMBL" id="EZA48552.1"/>
    </source>
</evidence>
<proteinExistence type="predicted"/>
<sequence length="94" mass="11130">MFSERMDMKMEWSGQTKTETWTETDGEQKVEAKQQKEEKERRGVNEKLRYMGCTESPGLFEPLFFIGSSRSINTDIAWAYKERIMRYQTSAESQ</sequence>
<accession>A0A026VXQ6</accession>